<evidence type="ECO:0000256" key="3">
    <source>
        <dbReference type="PROSITE-ProRule" id="PRU00708"/>
    </source>
</evidence>
<keyword evidence="4" id="KW-0812">Transmembrane</keyword>
<sequence length="322" mass="36396">MARRFHRLLPSKFRSTPSSKSFCASSAPDPTTQIQLLEELRKIRVLIQQNRSETAKRHLRTLISLHSVSQLYTVFSQSSPPPNTKPVFTDTLLTVYAESKLPNKAAELYSLVRSDGNFPSLPAFNLFLEALVTSSQFDKTLKIFSDAVDSGVWVDKFSYGKAIQSAVKLGDLKKGLDLMNQMKKCGARPNGFVYNVLIGGLCKERRVDDAKKLFDEMLKRNVAPNRVTYNSLIDGCCKAGDIEGAFNLREKMKNDGVEPNIVTYNTLLGGFVRWGEWKRLTGFWRKWVGLGLCLMGSLTVFFLTGTQGVGMWRLQWHYMKMQ</sequence>
<reference evidence="5" key="2">
    <citation type="journal article" date="2024" name="Plant">
        <title>Genomic evolution and insights into agronomic trait innovations of Sesamum species.</title>
        <authorList>
            <person name="Miao H."/>
            <person name="Wang L."/>
            <person name="Qu L."/>
            <person name="Liu H."/>
            <person name="Sun Y."/>
            <person name="Le M."/>
            <person name="Wang Q."/>
            <person name="Wei S."/>
            <person name="Zheng Y."/>
            <person name="Lin W."/>
            <person name="Duan Y."/>
            <person name="Cao H."/>
            <person name="Xiong S."/>
            <person name="Wang X."/>
            <person name="Wei L."/>
            <person name="Li C."/>
            <person name="Ma Q."/>
            <person name="Ju M."/>
            <person name="Zhao R."/>
            <person name="Li G."/>
            <person name="Mu C."/>
            <person name="Tian Q."/>
            <person name="Mei H."/>
            <person name="Zhang T."/>
            <person name="Gao T."/>
            <person name="Zhang H."/>
        </authorList>
    </citation>
    <scope>NUCLEOTIDE SEQUENCE</scope>
    <source>
        <strain evidence="5">G02</strain>
    </source>
</reference>
<dbReference type="Pfam" id="PF13041">
    <property type="entry name" value="PPR_2"/>
    <property type="match status" value="1"/>
</dbReference>
<evidence type="ECO:0000313" key="5">
    <source>
        <dbReference type="EMBL" id="KAL0309591.1"/>
    </source>
</evidence>
<accession>A0AAW2KTM7</accession>
<keyword evidence="4" id="KW-0472">Membrane</keyword>
<comment type="similarity">
    <text evidence="1">Belongs to the PPR family. P subfamily.</text>
</comment>
<protein>
    <submittedName>
        <fullName evidence="5">Pentatricopeptide repeat-containing protein, mitochondrial</fullName>
    </submittedName>
</protein>
<organism evidence="5">
    <name type="scientific">Sesamum radiatum</name>
    <name type="common">Black benniseed</name>
    <dbReference type="NCBI Taxonomy" id="300843"/>
    <lineage>
        <taxon>Eukaryota</taxon>
        <taxon>Viridiplantae</taxon>
        <taxon>Streptophyta</taxon>
        <taxon>Embryophyta</taxon>
        <taxon>Tracheophyta</taxon>
        <taxon>Spermatophyta</taxon>
        <taxon>Magnoliopsida</taxon>
        <taxon>eudicotyledons</taxon>
        <taxon>Gunneridae</taxon>
        <taxon>Pentapetalae</taxon>
        <taxon>asterids</taxon>
        <taxon>lamiids</taxon>
        <taxon>Lamiales</taxon>
        <taxon>Pedaliaceae</taxon>
        <taxon>Sesamum</taxon>
    </lineage>
</organism>
<dbReference type="NCBIfam" id="TIGR00756">
    <property type="entry name" value="PPR"/>
    <property type="match status" value="3"/>
</dbReference>
<feature type="repeat" description="PPR" evidence="3">
    <location>
        <begin position="225"/>
        <end position="259"/>
    </location>
</feature>
<dbReference type="Pfam" id="PF01535">
    <property type="entry name" value="PPR"/>
    <property type="match status" value="2"/>
</dbReference>
<keyword evidence="4" id="KW-1133">Transmembrane helix</keyword>
<dbReference type="Gene3D" id="1.25.40.10">
    <property type="entry name" value="Tetratricopeptide repeat domain"/>
    <property type="match status" value="1"/>
</dbReference>
<comment type="caution">
    <text evidence="5">The sequence shown here is derived from an EMBL/GenBank/DDBJ whole genome shotgun (WGS) entry which is preliminary data.</text>
</comment>
<reference evidence="5" key="1">
    <citation type="submission" date="2020-06" db="EMBL/GenBank/DDBJ databases">
        <authorList>
            <person name="Li T."/>
            <person name="Hu X."/>
            <person name="Zhang T."/>
            <person name="Song X."/>
            <person name="Zhang H."/>
            <person name="Dai N."/>
            <person name="Sheng W."/>
            <person name="Hou X."/>
            <person name="Wei L."/>
        </authorList>
    </citation>
    <scope>NUCLEOTIDE SEQUENCE</scope>
    <source>
        <strain evidence="5">G02</strain>
        <tissue evidence="5">Leaf</tissue>
    </source>
</reference>
<dbReference type="InterPro" id="IPR011990">
    <property type="entry name" value="TPR-like_helical_dom_sf"/>
</dbReference>
<dbReference type="PANTHER" id="PTHR47936">
    <property type="entry name" value="PPR_LONG DOMAIN-CONTAINING PROTEIN"/>
    <property type="match status" value="1"/>
</dbReference>
<evidence type="ECO:0000256" key="2">
    <source>
        <dbReference type="ARBA" id="ARBA00022737"/>
    </source>
</evidence>
<dbReference type="GO" id="GO:0031930">
    <property type="term" value="P:mitochondria-nucleus signaling pathway"/>
    <property type="evidence" value="ECO:0007669"/>
    <property type="project" value="TreeGrafter"/>
</dbReference>
<dbReference type="GO" id="GO:0010019">
    <property type="term" value="P:chloroplast-nucleus signaling pathway"/>
    <property type="evidence" value="ECO:0007669"/>
    <property type="project" value="TreeGrafter"/>
</dbReference>
<name>A0AAW2KTM7_SESRA</name>
<evidence type="ECO:0000256" key="1">
    <source>
        <dbReference type="ARBA" id="ARBA00007626"/>
    </source>
</evidence>
<dbReference type="InterPro" id="IPR002885">
    <property type="entry name" value="PPR_rpt"/>
</dbReference>
<dbReference type="PROSITE" id="PS51375">
    <property type="entry name" value="PPR"/>
    <property type="match status" value="3"/>
</dbReference>
<dbReference type="AlphaFoldDB" id="A0AAW2KTM7"/>
<feature type="repeat" description="PPR" evidence="3">
    <location>
        <begin position="190"/>
        <end position="224"/>
    </location>
</feature>
<gene>
    <name evidence="5" type="ORF">Sradi_5901400</name>
</gene>
<dbReference type="GO" id="GO:0009507">
    <property type="term" value="C:chloroplast"/>
    <property type="evidence" value="ECO:0007669"/>
    <property type="project" value="TreeGrafter"/>
</dbReference>
<dbReference type="PANTHER" id="PTHR47936:SF1">
    <property type="entry name" value="PENTATRICOPEPTIDE REPEAT-CONTAINING PROTEIN GUN1, CHLOROPLASTIC"/>
    <property type="match status" value="1"/>
</dbReference>
<feature type="transmembrane region" description="Helical" evidence="4">
    <location>
        <begin position="287"/>
        <end position="312"/>
    </location>
</feature>
<dbReference type="EMBL" id="JACGWJ010000027">
    <property type="protein sequence ID" value="KAL0309591.1"/>
    <property type="molecule type" value="Genomic_DNA"/>
</dbReference>
<proteinExistence type="inferred from homology"/>
<feature type="repeat" description="PPR" evidence="3">
    <location>
        <begin position="155"/>
        <end position="189"/>
    </location>
</feature>
<keyword evidence="2" id="KW-0677">Repeat</keyword>
<evidence type="ECO:0000256" key="4">
    <source>
        <dbReference type="SAM" id="Phobius"/>
    </source>
</evidence>